<protein>
    <submittedName>
        <fullName evidence="2">Uncharacterized protein</fullName>
    </submittedName>
</protein>
<dbReference type="RefSeq" id="WP_014651854.1">
    <property type="nucleotide sequence ID" value="NC_017672.3"/>
</dbReference>
<dbReference type="PATRIC" id="fig|997761.3.peg.4769"/>
<keyword evidence="1" id="KW-0472">Membrane</keyword>
<proteinExistence type="predicted"/>
<dbReference type="AlphaFoldDB" id="I0BMX8"/>
<dbReference type="HOGENOM" id="CLU_2736231_0_0_9"/>
<evidence type="ECO:0000313" key="2">
    <source>
        <dbReference type="EMBL" id="AFH63725.1"/>
    </source>
</evidence>
<gene>
    <name evidence="2" type="ORF">B2K_24070</name>
</gene>
<dbReference type="EMBL" id="CP003422">
    <property type="protein sequence ID" value="AFH63725.1"/>
    <property type="molecule type" value="Genomic_DNA"/>
</dbReference>
<evidence type="ECO:0000313" key="3">
    <source>
        <dbReference type="Proteomes" id="UP000007392"/>
    </source>
</evidence>
<dbReference type="Proteomes" id="UP000007392">
    <property type="component" value="Chromosome"/>
</dbReference>
<name>I0BMX8_9BACL</name>
<reference evidence="2 3" key="1">
    <citation type="submission" date="2013-06" db="EMBL/GenBank/DDBJ databases">
        <title>Complete genome sequence of Paenibacillus mucilaginosus K02.</title>
        <authorList>
            <person name="Xiao B."/>
            <person name="Sun L."/>
            <person name="Xiao L."/>
            <person name="Lian B."/>
        </authorList>
    </citation>
    <scope>NUCLEOTIDE SEQUENCE [LARGE SCALE GENOMIC DNA]</scope>
    <source>
        <strain evidence="2 3">K02</strain>
    </source>
</reference>
<keyword evidence="1" id="KW-0812">Transmembrane</keyword>
<accession>I0BMX8</accession>
<feature type="transmembrane region" description="Helical" evidence="1">
    <location>
        <begin position="28"/>
        <end position="47"/>
    </location>
</feature>
<feature type="transmembrane region" description="Helical" evidence="1">
    <location>
        <begin position="6"/>
        <end position="21"/>
    </location>
</feature>
<organism evidence="2 3">
    <name type="scientific">Paenibacillus mucilaginosus K02</name>
    <dbReference type="NCBI Taxonomy" id="997761"/>
    <lineage>
        <taxon>Bacteria</taxon>
        <taxon>Bacillati</taxon>
        <taxon>Bacillota</taxon>
        <taxon>Bacilli</taxon>
        <taxon>Bacillales</taxon>
        <taxon>Paenibacillaceae</taxon>
        <taxon>Paenibacillus</taxon>
    </lineage>
</organism>
<dbReference type="KEGG" id="pmw:B2K_24070"/>
<evidence type="ECO:0000256" key="1">
    <source>
        <dbReference type="SAM" id="Phobius"/>
    </source>
</evidence>
<keyword evidence="1" id="KW-1133">Transmembrane helix</keyword>
<sequence length="71" mass="8355">MNVKWFILIPVGTVLFLHWKLGRGGERFVLWTMLASTALCTGLWFYTFSKPDVFHLSVWLHDIMEPFDPIK</sequence>